<keyword evidence="1" id="KW-1133">Transmembrane helix</keyword>
<dbReference type="Proteomes" id="UP000280298">
    <property type="component" value="Chromosome"/>
</dbReference>
<organism evidence="2 3">
    <name type="scientific">Streptomyces cyaneochromogenes</name>
    <dbReference type="NCBI Taxonomy" id="2496836"/>
    <lineage>
        <taxon>Bacteria</taxon>
        <taxon>Bacillati</taxon>
        <taxon>Actinomycetota</taxon>
        <taxon>Actinomycetes</taxon>
        <taxon>Kitasatosporales</taxon>
        <taxon>Streptomycetaceae</taxon>
        <taxon>Streptomyces</taxon>
    </lineage>
</organism>
<accession>A0A3Q9EN17</accession>
<dbReference type="OrthoDB" id="4207154at2"/>
<name>A0A3Q9EN17_9ACTN</name>
<keyword evidence="1" id="KW-0472">Membrane</keyword>
<evidence type="ECO:0000256" key="1">
    <source>
        <dbReference type="SAM" id="Phobius"/>
    </source>
</evidence>
<feature type="transmembrane region" description="Helical" evidence="1">
    <location>
        <begin position="6"/>
        <end position="29"/>
    </location>
</feature>
<gene>
    <name evidence="2" type="ORF">EJ357_17240</name>
</gene>
<protein>
    <submittedName>
        <fullName evidence="2">Uncharacterized protein</fullName>
    </submittedName>
</protein>
<proteinExistence type="predicted"/>
<dbReference type="RefSeq" id="WP_126392488.1">
    <property type="nucleotide sequence ID" value="NZ_CP034539.1"/>
</dbReference>
<dbReference type="AlphaFoldDB" id="A0A3Q9EN17"/>
<sequence length="191" mass="20136">MSEVTGTLITGVIAFAAAVIGAVIAGRYAKSGAEAGGRKAVEAALAQVHGQAAAEHWQWVRSQRHQSFAALFAAFAALDEALARIAPEVRQGVALGEEARRELGERALDLQAKTSQLALWGPIEANGLAYEVTEKSIAAVSSLLQVERASSTGMSAAWTGFDRARGEMAQAHATFLQRAGEIVRDPRQPVS</sequence>
<keyword evidence="3" id="KW-1185">Reference proteome</keyword>
<dbReference type="EMBL" id="CP034539">
    <property type="protein sequence ID" value="AZQ35020.1"/>
    <property type="molecule type" value="Genomic_DNA"/>
</dbReference>
<keyword evidence="1" id="KW-0812">Transmembrane</keyword>
<evidence type="ECO:0000313" key="2">
    <source>
        <dbReference type="EMBL" id="AZQ35020.1"/>
    </source>
</evidence>
<reference evidence="2 3" key="1">
    <citation type="journal article" date="2019" name="Int. J. Syst. Evol. Microbiol.">
        <title>Streptomyces cyaneochromogenes sp. nov., a blue pigment-producing actinomycete from manganese-contaminated soil.</title>
        <authorList>
            <person name="Tang X."/>
            <person name="Zhao J."/>
            <person name="Li K."/>
            <person name="Chen Z."/>
            <person name="Sun Y."/>
            <person name="Gao J."/>
        </authorList>
    </citation>
    <scope>NUCLEOTIDE SEQUENCE [LARGE SCALE GENOMIC DNA]</scope>
    <source>
        <strain evidence="2 3">MK-45</strain>
    </source>
</reference>
<evidence type="ECO:0000313" key="3">
    <source>
        <dbReference type="Proteomes" id="UP000280298"/>
    </source>
</evidence>
<dbReference type="KEGG" id="scya:EJ357_17240"/>